<dbReference type="CDD" id="cd00090">
    <property type="entry name" value="HTH_ARSR"/>
    <property type="match status" value="1"/>
</dbReference>
<dbReference type="AlphaFoldDB" id="A0A1G8H2Z4"/>
<accession>A0A1G8H2Z4</accession>
<protein>
    <submittedName>
        <fullName evidence="2">Transcriptional regulator, ArsR family</fullName>
    </submittedName>
</protein>
<dbReference type="RefSeq" id="WP_090712071.1">
    <property type="nucleotide sequence ID" value="NZ_CBCSKY010000003.1"/>
</dbReference>
<reference evidence="3" key="1">
    <citation type="submission" date="2016-10" db="EMBL/GenBank/DDBJ databases">
        <authorList>
            <person name="Varghese N."/>
            <person name="Submissions S."/>
        </authorList>
    </citation>
    <scope>NUCLEOTIDE SEQUENCE [LARGE SCALE GENOMIC DNA]</scope>
    <source>
        <strain evidence="3">CGMCC 1.11012</strain>
    </source>
</reference>
<sequence length="307" mass="35742">MTYELKIDVSPVYELIDSFMLYVTRKWISNLDIGPDWIRDIDGRIPPQQVSALRQAAEWPFTDYDVLYVWAYRRRPASKVLQFLDELETQSLEECFEQTAPLFPDFTIHECERIKRDYPPLLRLWYEQYFRHAEQKLLPLLIEDASEKKLLESKMGSAALIEYASGGVVIEDIPDLQTVVLLPTIHNRPINMYCFYNTLMIIQYPVDVPSDNEDEPPTVLLRLTKALSDPTRLRLLRYAADDPKTLWELQSVLGQTSDIMMHHLLMLRVAGLLRVHLGSEGEGNERYSVRPDGASDLQMFLESYIRL</sequence>
<dbReference type="Gene3D" id="1.10.10.10">
    <property type="entry name" value="Winged helix-like DNA-binding domain superfamily/Winged helix DNA-binding domain"/>
    <property type="match status" value="1"/>
</dbReference>
<dbReference type="STRING" id="1174501.SAMN05216192_102291"/>
<dbReference type="InterPro" id="IPR011991">
    <property type="entry name" value="ArsR-like_HTH"/>
</dbReference>
<evidence type="ECO:0000256" key="1">
    <source>
        <dbReference type="ARBA" id="ARBA00023125"/>
    </source>
</evidence>
<gene>
    <name evidence="2" type="ORF">SAMN05216192_102291</name>
</gene>
<proteinExistence type="predicted"/>
<keyword evidence="3" id="KW-1185">Reference proteome</keyword>
<keyword evidence="1" id="KW-0238">DNA-binding</keyword>
<organism evidence="2 3">
    <name type="scientific">Paenibacillus typhae</name>
    <dbReference type="NCBI Taxonomy" id="1174501"/>
    <lineage>
        <taxon>Bacteria</taxon>
        <taxon>Bacillati</taxon>
        <taxon>Bacillota</taxon>
        <taxon>Bacilli</taxon>
        <taxon>Bacillales</taxon>
        <taxon>Paenibacillaceae</taxon>
        <taxon>Paenibacillus</taxon>
    </lineage>
</organism>
<dbReference type="SUPFAM" id="SSF46785">
    <property type="entry name" value="Winged helix' DNA-binding domain"/>
    <property type="match status" value="1"/>
</dbReference>
<dbReference type="EMBL" id="FNDX01000002">
    <property type="protein sequence ID" value="SDI01028.1"/>
    <property type="molecule type" value="Genomic_DNA"/>
</dbReference>
<dbReference type="GO" id="GO:0003677">
    <property type="term" value="F:DNA binding"/>
    <property type="evidence" value="ECO:0007669"/>
    <property type="project" value="UniProtKB-KW"/>
</dbReference>
<dbReference type="InterPro" id="IPR036388">
    <property type="entry name" value="WH-like_DNA-bd_sf"/>
</dbReference>
<dbReference type="Proteomes" id="UP000199050">
    <property type="component" value="Unassembled WGS sequence"/>
</dbReference>
<name>A0A1G8H2Z4_9BACL</name>
<evidence type="ECO:0000313" key="2">
    <source>
        <dbReference type="EMBL" id="SDI01028.1"/>
    </source>
</evidence>
<evidence type="ECO:0000313" key="3">
    <source>
        <dbReference type="Proteomes" id="UP000199050"/>
    </source>
</evidence>
<dbReference type="InterPro" id="IPR036390">
    <property type="entry name" value="WH_DNA-bd_sf"/>
</dbReference>
<dbReference type="OrthoDB" id="2646147at2"/>